<dbReference type="GO" id="GO:0006396">
    <property type="term" value="P:RNA processing"/>
    <property type="evidence" value="ECO:0007669"/>
    <property type="project" value="InterPro"/>
</dbReference>
<dbReference type="OrthoDB" id="371733at2759"/>
<feature type="region of interest" description="Disordered" evidence="6">
    <location>
        <begin position="717"/>
        <end position="741"/>
    </location>
</feature>
<dbReference type="PANTHER" id="PTHR12755:SF3">
    <property type="entry name" value="POLYNUCLEOTIDE 5'-HYDROXYL-KINASE NOL9"/>
    <property type="match status" value="1"/>
</dbReference>
<keyword evidence="2" id="KW-0808">Transferase</keyword>
<evidence type="ECO:0000313" key="8">
    <source>
        <dbReference type="EMBL" id="GFE54451.1"/>
    </source>
</evidence>
<dbReference type="AlphaFoldDB" id="A0A9W5TB65"/>
<feature type="domain" description="Clp1 P-loop" evidence="7">
    <location>
        <begin position="249"/>
        <end position="390"/>
    </location>
</feature>
<dbReference type="PANTHER" id="PTHR12755">
    <property type="entry name" value="CLEAVAGE/POLYADENYLATION FACTOR IA SUBUNIT CLP1P"/>
    <property type="match status" value="1"/>
</dbReference>
<keyword evidence="5" id="KW-0067">ATP-binding</keyword>
<accession>A0A9W5TB65</accession>
<dbReference type="Gene3D" id="3.40.50.300">
    <property type="entry name" value="P-loop containing nucleotide triphosphate hydrolases"/>
    <property type="match status" value="1"/>
</dbReference>
<dbReference type="Pfam" id="PF16575">
    <property type="entry name" value="CLP1_P"/>
    <property type="match status" value="1"/>
</dbReference>
<name>A0A9W5TB65_BABOV</name>
<dbReference type="InterPro" id="IPR027417">
    <property type="entry name" value="P-loop_NTPase"/>
</dbReference>
<comment type="caution">
    <text evidence="8">The sequence shown here is derived from an EMBL/GenBank/DDBJ whole genome shotgun (WGS) entry which is preliminary data.</text>
</comment>
<organism evidence="8 9">
    <name type="scientific">Babesia ovis</name>
    <dbReference type="NCBI Taxonomy" id="5869"/>
    <lineage>
        <taxon>Eukaryota</taxon>
        <taxon>Sar</taxon>
        <taxon>Alveolata</taxon>
        <taxon>Apicomplexa</taxon>
        <taxon>Aconoidasida</taxon>
        <taxon>Piroplasmida</taxon>
        <taxon>Babesiidae</taxon>
        <taxon>Babesia</taxon>
    </lineage>
</organism>
<evidence type="ECO:0000256" key="1">
    <source>
        <dbReference type="ARBA" id="ARBA00011003"/>
    </source>
</evidence>
<proteinExistence type="inferred from homology"/>
<dbReference type="InterPro" id="IPR032319">
    <property type="entry name" value="CLP1_P"/>
</dbReference>
<comment type="similarity">
    <text evidence="1">Belongs to the Clp1 family. NOL9/GRC3 subfamily.</text>
</comment>
<dbReference type="GO" id="GO:0005524">
    <property type="term" value="F:ATP binding"/>
    <property type="evidence" value="ECO:0007669"/>
    <property type="project" value="UniProtKB-KW"/>
</dbReference>
<keyword evidence="4" id="KW-0418">Kinase</keyword>
<protein>
    <submittedName>
        <fullName evidence="8">Pre-mRNA cleavage complex II family protein</fullName>
    </submittedName>
</protein>
<evidence type="ECO:0000256" key="5">
    <source>
        <dbReference type="ARBA" id="ARBA00022840"/>
    </source>
</evidence>
<feature type="compositionally biased region" description="Basic residues" evidence="6">
    <location>
        <begin position="729"/>
        <end position="741"/>
    </location>
</feature>
<sequence>MQQDLRYVNAAEQRRRRAAFRHDHSTLQGRIDQDAVGSHETGDVYAEVIALRPGEYLALQRAFHFRVLRGAVEFNGHVYTPRRKAYTKALIPPWLPPERMVALCSNGHDGLDDQKSSLTKSGCEQCRRIITQNLLGGACCDIVQRLKEDAALMEKHFCIRKAHYGALTEHDDPDYHIIELYNATKKMPDNSTLVSFIRHTSAFGSVAIRSIFVQPKATKIILPQLINAARAVLTLCTKGDRLPVLMLHGDKSAGKSTSVMYIVNYLLNHVNTVAVLDTDVGQPIFGPPGTVSLKFVGEPINSQPHALVCQNGPDVIYLLGDIKVTNPVMMLRFVYRCFSIYASAVGDDRSVPLVVNTFGWISGMGAKLLESIAAITRVAVMLKLNSKHLNGATIPVIKTHRELEEAIKDNLVVKDKVKEPSTDLKTEVFSMYTAVVEECGATLPWNTDSCRTVEALSHSQARKLANEAATSLQHNSTEDVPCRLSTWTRFHNRNTTDSDIPSTNDLRWLRACAILHGSFGDAMHFPQLHPDEFFGAVKTATFRRYIRHPQLFKSPKQLLLTVDSCSFVLQISSPPGALEEVCPVIAGSMVALCRGDCNQVLTNEISESWDFISYVYVHYLNADDMTMLISHSRVNNPQELSRANIVVVCQAVGLDTIPTRLFAKPKYDCMEALSDQTEAFWRPRELSTSQVRPTCSRSNHAQFVPFRRNNLLHMINTQGAGTSSGNSRKNIKRHKQEVKHD</sequence>
<feature type="compositionally biased region" description="Polar residues" evidence="6">
    <location>
        <begin position="717"/>
        <end position="728"/>
    </location>
</feature>
<dbReference type="GO" id="GO:0051731">
    <property type="term" value="F:polynucleotide 5'-hydroxyl-kinase activity"/>
    <property type="evidence" value="ECO:0007669"/>
    <property type="project" value="InterPro"/>
</dbReference>
<dbReference type="InterPro" id="IPR045116">
    <property type="entry name" value="Clp1/Grc3"/>
</dbReference>
<evidence type="ECO:0000256" key="4">
    <source>
        <dbReference type="ARBA" id="ARBA00022777"/>
    </source>
</evidence>
<keyword evidence="9" id="KW-1185">Reference proteome</keyword>
<dbReference type="Proteomes" id="UP001057455">
    <property type="component" value="Unassembled WGS sequence"/>
</dbReference>
<evidence type="ECO:0000256" key="6">
    <source>
        <dbReference type="SAM" id="MobiDB-lite"/>
    </source>
</evidence>
<dbReference type="EMBL" id="BLIY01000016">
    <property type="protein sequence ID" value="GFE54451.1"/>
    <property type="molecule type" value="Genomic_DNA"/>
</dbReference>
<gene>
    <name evidence="8" type="ORF">BaOVIS_018550</name>
</gene>
<evidence type="ECO:0000256" key="3">
    <source>
        <dbReference type="ARBA" id="ARBA00022741"/>
    </source>
</evidence>
<evidence type="ECO:0000256" key="2">
    <source>
        <dbReference type="ARBA" id="ARBA00022679"/>
    </source>
</evidence>
<reference evidence="8" key="1">
    <citation type="submission" date="2019-12" db="EMBL/GenBank/DDBJ databases">
        <title>Genome sequence of Babesia ovis.</title>
        <authorList>
            <person name="Yamagishi J."/>
            <person name="Sevinc F."/>
            <person name="Xuan X."/>
        </authorList>
    </citation>
    <scope>NUCLEOTIDE SEQUENCE</scope>
    <source>
        <strain evidence="8">Selcuk</strain>
    </source>
</reference>
<evidence type="ECO:0000313" key="9">
    <source>
        <dbReference type="Proteomes" id="UP001057455"/>
    </source>
</evidence>
<keyword evidence="3" id="KW-0547">Nucleotide-binding</keyword>
<evidence type="ECO:0000259" key="7">
    <source>
        <dbReference type="Pfam" id="PF16575"/>
    </source>
</evidence>